<evidence type="ECO:0000313" key="2">
    <source>
        <dbReference type="EMBL" id="WLR41602.1"/>
    </source>
</evidence>
<dbReference type="SUPFAM" id="SSF52058">
    <property type="entry name" value="L domain-like"/>
    <property type="match status" value="1"/>
</dbReference>
<feature type="signal peptide" evidence="1">
    <location>
        <begin position="1"/>
        <end position="27"/>
    </location>
</feature>
<evidence type="ECO:0000313" key="3">
    <source>
        <dbReference type="Proteomes" id="UP001197974"/>
    </source>
</evidence>
<dbReference type="InterPro" id="IPR051922">
    <property type="entry name" value="Bact_Sporulation_Assoc"/>
</dbReference>
<dbReference type="PANTHER" id="PTHR30032">
    <property type="entry name" value="N-ACETYLMURAMOYL-L-ALANINE AMIDASE-RELATED"/>
    <property type="match status" value="1"/>
</dbReference>
<evidence type="ECO:0000256" key="1">
    <source>
        <dbReference type="SAM" id="SignalP"/>
    </source>
</evidence>
<gene>
    <name evidence="2" type="ORF">LC087_12000</name>
</gene>
<dbReference type="Pfam" id="PF04122">
    <property type="entry name" value="CW_binding_2"/>
    <property type="match status" value="3"/>
</dbReference>
<reference evidence="2 3" key="1">
    <citation type="submission" date="2023-06" db="EMBL/GenBank/DDBJ databases">
        <title>Five Gram-positive bacteria isolated from mangrove sediments in Shenzhen, Guangdong, China.</title>
        <authorList>
            <person name="Yu S."/>
            <person name="Zheng W."/>
            <person name="Huang Y."/>
        </authorList>
    </citation>
    <scope>NUCLEOTIDE SEQUENCE [LARGE SCALE GENOMIC DNA]</scope>
    <source>
        <strain evidence="2 3">SaN35-3</strain>
    </source>
</reference>
<keyword evidence="3" id="KW-1185">Reference proteome</keyword>
<dbReference type="RefSeq" id="WP_306019607.1">
    <property type="nucleotide sequence ID" value="NZ_CP129013.1"/>
</dbReference>
<proteinExistence type="predicted"/>
<protein>
    <submittedName>
        <fullName evidence="2">Cell wall-binding repeat-containing protein</fullName>
    </submittedName>
</protein>
<name>A0ABY9JQC7_9BACI</name>
<dbReference type="EMBL" id="CP129013">
    <property type="protein sequence ID" value="WLR41602.1"/>
    <property type="molecule type" value="Genomic_DNA"/>
</dbReference>
<dbReference type="SMART" id="SM00365">
    <property type="entry name" value="LRR_SD22"/>
    <property type="match status" value="7"/>
</dbReference>
<organism evidence="2 3">
    <name type="scientific">Bacillus carboniphilus</name>
    <dbReference type="NCBI Taxonomy" id="86663"/>
    <lineage>
        <taxon>Bacteria</taxon>
        <taxon>Bacillati</taxon>
        <taxon>Bacillota</taxon>
        <taxon>Bacilli</taxon>
        <taxon>Bacillales</taxon>
        <taxon>Bacillaceae</taxon>
        <taxon>Bacillus</taxon>
    </lineage>
</organism>
<dbReference type="InterPro" id="IPR032675">
    <property type="entry name" value="LRR_dom_sf"/>
</dbReference>
<dbReference type="Gene3D" id="3.80.10.10">
    <property type="entry name" value="Ribonuclease Inhibitor"/>
    <property type="match status" value="2"/>
</dbReference>
<dbReference type="Gene3D" id="3.40.50.12090">
    <property type="match status" value="2"/>
</dbReference>
<keyword evidence="1" id="KW-0732">Signal</keyword>
<sequence length="633" mass="69211">MKKNTLFFKLVLVFSLVMMTAVPFAHAGELNIPDQNLREALMDNLPEGEALTAENLAQLEEIYLFDYEISNLEGIQYAKNVKHIELGMNKLSSIDQLKHLEMVQYIGLRSNKITDIAPLKELSTLSGLDLSDNPLDLSSLNGLNLNKEEGWNYLGLNNLNLTDLSVLKSMNIDTEIESFHLEVSDNQLTNFSGLENFSQLTILVAMNNNISDLSHIKSLENLNVLDLDNNNVDSQQLKNIPSSVSDLWMTANKLTSLEGLTFVDGGSYGFMENDINTISALQGVKSGMFYLSNNQISDLSPLKSLQSGEVVLFENPLNSDAKGIMYELSDRGVAVYADEFIHLKERLAGDNRFETAVDISMQGWPYGADTVVLAKNSDFPDALAGTPLAYNEDAPILLTEADHLPFATEKEIDRLGAYRVIILGGEKAISKSVQQKLEDKGLEVERIGGNDRYHTAQLIAENLGGSPDTAVVAYGKKFPDALSIASFAAQNGLPILLADKEQLPSATKTALKGIDQTIVVGGKAVISEDVKNMLPKATRIGGENRFDTAAKIVSELNLDTSTAFYANGNKFPDALVGSVLAAKNSAPLLLVESDHIPKETLNVVKDYTIDRHVFLGGHKVISEKVISDIKAIQ</sequence>
<dbReference type="Proteomes" id="UP001197974">
    <property type="component" value="Chromosome"/>
</dbReference>
<dbReference type="PANTHER" id="PTHR30032:SF8">
    <property type="entry name" value="GERMINATION-SPECIFIC N-ACETYLMURAMOYL-L-ALANINE AMIDASE"/>
    <property type="match status" value="1"/>
</dbReference>
<feature type="chain" id="PRO_5046605671" evidence="1">
    <location>
        <begin position="28"/>
        <end position="633"/>
    </location>
</feature>
<accession>A0ABY9JQC7</accession>
<dbReference type="InterPro" id="IPR007253">
    <property type="entry name" value="Cell_wall-bd_2"/>
</dbReference>